<dbReference type="PANTHER" id="PTHR35317:SF27">
    <property type="entry name" value="RETROVIRUS-RELATED POL POLYPROTEIN FROM TRANSPOSON TNT 1-94"/>
    <property type="match status" value="1"/>
</dbReference>
<sequence length="149" mass="17761">MVYLREERRKKTSDGNFSTKIPHFDGLHYDHQNELMENLLHAKGIMLIAIESKWLENARTKYHKVKHYLFRTIEISIFEQILDRAHPRLTHQRVFGIPDRVNKREFEVLEMQEVETIANYFTKVIAVANKMRSNRKNTHNSKVVDNSNL</sequence>
<reference evidence="1" key="1">
    <citation type="submission" date="2018-05" db="EMBL/GenBank/DDBJ databases">
        <title>Draft genome of Mucuna pruriens seed.</title>
        <authorList>
            <person name="Nnadi N.E."/>
            <person name="Vos R."/>
            <person name="Hasami M.H."/>
            <person name="Devisetty U.K."/>
            <person name="Aguiy J.C."/>
        </authorList>
    </citation>
    <scope>NUCLEOTIDE SEQUENCE [LARGE SCALE GENOMIC DNA]</scope>
    <source>
        <strain evidence="1">JCA_2017</strain>
    </source>
</reference>
<evidence type="ECO:0000313" key="1">
    <source>
        <dbReference type="EMBL" id="RDX61421.1"/>
    </source>
</evidence>
<dbReference type="Proteomes" id="UP000257109">
    <property type="component" value="Unassembled WGS sequence"/>
</dbReference>
<dbReference type="OrthoDB" id="843347at2759"/>
<name>A0A371E5V3_MUCPR</name>
<organism evidence="1 2">
    <name type="scientific">Mucuna pruriens</name>
    <name type="common">Velvet bean</name>
    <name type="synonym">Dolichos pruriens</name>
    <dbReference type="NCBI Taxonomy" id="157652"/>
    <lineage>
        <taxon>Eukaryota</taxon>
        <taxon>Viridiplantae</taxon>
        <taxon>Streptophyta</taxon>
        <taxon>Embryophyta</taxon>
        <taxon>Tracheophyta</taxon>
        <taxon>Spermatophyta</taxon>
        <taxon>Magnoliopsida</taxon>
        <taxon>eudicotyledons</taxon>
        <taxon>Gunneridae</taxon>
        <taxon>Pentapetalae</taxon>
        <taxon>rosids</taxon>
        <taxon>fabids</taxon>
        <taxon>Fabales</taxon>
        <taxon>Fabaceae</taxon>
        <taxon>Papilionoideae</taxon>
        <taxon>50 kb inversion clade</taxon>
        <taxon>NPAAA clade</taxon>
        <taxon>indigoferoid/millettioid clade</taxon>
        <taxon>Phaseoleae</taxon>
        <taxon>Mucuna</taxon>
    </lineage>
</organism>
<accession>A0A371E5V3</accession>
<dbReference type="EMBL" id="QJKJ01016157">
    <property type="protein sequence ID" value="RDX61421.1"/>
    <property type="molecule type" value="Genomic_DNA"/>
</dbReference>
<feature type="non-terminal residue" evidence="1">
    <location>
        <position position="1"/>
    </location>
</feature>
<dbReference type="AlphaFoldDB" id="A0A371E5V3"/>
<keyword evidence="2" id="KW-1185">Reference proteome</keyword>
<protein>
    <submittedName>
        <fullName evidence="1">Uncharacterized protein</fullName>
    </submittedName>
</protein>
<comment type="caution">
    <text evidence="1">The sequence shown here is derived from an EMBL/GenBank/DDBJ whole genome shotgun (WGS) entry which is preliminary data.</text>
</comment>
<evidence type="ECO:0000313" key="2">
    <source>
        <dbReference type="Proteomes" id="UP000257109"/>
    </source>
</evidence>
<dbReference type="PANTHER" id="PTHR35317">
    <property type="entry name" value="OS04G0629600 PROTEIN"/>
    <property type="match status" value="1"/>
</dbReference>
<proteinExistence type="predicted"/>
<gene>
    <name evidence="1" type="ORF">CR513_60354</name>
</gene>